<keyword evidence="12 14" id="KW-0472">Membrane</keyword>
<evidence type="ECO:0000256" key="14">
    <source>
        <dbReference type="HAMAP-Rule" id="MF_02239"/>
    </source>
</evidence>
<dbReference type="UniPathway" id="UPA00251">
    <property type="reaction ID" value="UER00324"/>
</dbReference>
<comment type="pathway">
    <text evidence="2 14 15">Porphyrin-containing compound metabolism; protoporphyrin-IX biosynthesis; protoporphyrin-IX from protoporphyrinogen-IX: step 1/1.</text>
</comment>
<dbReference type="PANTHER" id="PTHR40255:SF1">
    <property type="entry name" value="PROTOPORPHYRINOGEN IX OXIDASE"/>
    <property type="match status" value="1"/>
</dbReference>
<evidence type="ECO:0000256" key="9">
    <source>
        <dbReference type="ARBA" id="ARBA00022989"/>
    </source>
</evidence>
<dbReference type="RefSeq" id="WP_092496298.1">
    <property type="nucleotide sequence ID" value="NZ_FOFG01000005.1"/>
</dbReference>
<keyword evidence="8 14" id="KW-0479">Metal-binding</keyword>
<dbReference type="GO" id="GO:0005886">
    <property type="term" value="C:plasma membrane"/>
    <property type="evidence" value="ECO:0007669"/>
    <property type="project" value="UniProtKB-SubCell"/>
</dbReference>
<evidence type="ECO:0000256" key="12">
    <source>
        <dbReference type="ARBA" id="ARBA00023136"/>
    </source>
</evidence>
<comment type="subcellular location">
    <subcellularLocation>
        <location evidence="1 14">Cell membrane</location>
        <topology evidence="1 14">Multi-pass membrane protein</topology>
    </subcellularLocation>
</comment>
<protein>
    <recommendedName>
        <fullName evidence="4 14">Protoporphyrinogen IX oxidase</fullName>
        <shortName evidence="14">PPO</shortName>
        <ecNumber evidence="14 15">1.3.99.-</ecNumber>
    </recommendedName>
</protein>
<accession>A0A1H9GWJ7</accession>
<evidence type="ECO:0000256" key="15">
    <source>
        <dbReference type="PIRNR" id="PIRNR004638"/>
    </source>
</evidence>
<feature type="transmembrane region" description="Helical" evidence="14">
    <location>
        <begin position="80"/>
        <end position="97"/>
    </location>
</feature>
<organism evidence="16 17">
    <name type="scientific">Faunimonas pinastri</name>
    <dbReference type="NCBI Taxonomy" id="1855383"/>
    <lineage>
        <taxon>Bacteria</taxon>
        <taxon>Pseudomonadati</taxon>
        <taxon>Pseudomonadota</taxon>
        <taxon>Alphaproteobacteria</taxon>
        <taxon>Hyphomicrobiales</taxon>
        <taxon>Afifellaceae</taxon>
        <taxon>Faunimonas</taxon>
    </lineage>
</organism>
<keyword evidence="10 14" id="KW-0560">Oxidoreductase</keyword>
<comment type="function">
    <text evidence="14 15">Catalyzes the oxidation of protoporphyrinogen IX to protoporphyrin IX.</text>
</comment>
<dbReference type="Proteomes" id="UP000199647">
    <property type="component" value="Unassembled WGS sequence"/>
</dbReference>
<dbReference type="PIRSF" id="PIRSF004638">
    <property type="entry name" value="UCP004638"/>
    <property type="match status" value="1"/>
</dbReference>
<evidence type="ECO:0000256" key="7">
    <source>
        <dbReference type="ARBA" id="ARBA00022692"/>
    </source>
</evidence>
<feature type="binding site" description="axial binding residue" evidence="14">
    <location>
        <position position="8"/>
    </location>
    <ligand>
        <name>heme</name>
        <dbReference type="ChEBI" id="CHEBI:30413"/>
    </ligand>
    <ligandPart>
        <name>Fe</name>
        <dbReference type="ChEBI" id="CHEBI:18248"/>
    </ligandPart>
</feature>
<dbReference type="GO" id="GO:0070818">
    <property type="term" value="F:protoporphyrinogen oxidase activity"/>
    <property type="evidence" value="ECO:0007669"/>
    <property type="project" value="UniProtKB-UniRule"/>
</dbReference>
<dbReference type="PANTHER" id="PTHR40255">
    <property type="entry name" value="UPF0093 MEMBRANE PROTEIN SLR1790"/>
    <property type="match status" value="1"/>
</dbReference>
<evidence type="ECO:0000313" key="17">
    <source>
        <dbReference type="Proteomes" id="UP000199647"/>
    </source>
</evidence>
<dbReference type="AlphaFoldDB" id="A0A1H9GWJ7"/>
<reference evidence="16 17" key="1">
    <citation type="submission" date="2016-10" db="EMBL/GenBank/DDBJ databases">
        <authorList>
            <person name="de Groot N.N."/>
        </authorList>
    </citation>
    <scope>NUCLEOTIDE SEQUENCE [LARGE SCALE GENOMIC DNA]</scope>
    <source>
        <strain evidence="16 17">A52C2</strain>
    </source>
</reference>
<keyword evidence="6 14" id="KW-0349">Heme</keyword>
<evidence type="ECO:0000256" key="5">
    <source>
        <dbReference type="ARBA" id="ARBA00022475"/>
    </source>
</evidence>
<evidence type="ECO:0000313" key="16">
    <source>
        <dbReference type="EMBL" id="SEQ54373.1"/>
    </source>
</evidence>
<dbReference type="OrthoDB" id="9800824at2"/>
<proteinExistence type="inferred from homology"/>
<feature type="transmembrane region" description="Helical" evidence="14">
    <location>
        <begin position="118"/>
        <end position="136"/>
    </location>
</feature>
<evidence type="ECO:0000256" key="4">
    <source>
        <dbReference type="ARBA" id="ARBA00017504"/>
    </source>
</evidence>
<keyword evidence="9 14" id="KW-1133">Transmembrane helix</keyword>
<dbReference type="Pfam" id="PF03653">
    <property type="entry name" value="UPF0093"/>
    <property type="match status" value="1"/>
</dbReference>
<comment type="catalytic activity">
    <reaction evidence="13 14 15">
        <text>protoporphyrinogen IX + 3 A = protoporphyrin IX + 3 AH2</text>
        <dbReference type="Rhea" id="RHEA:62000"/>
        <dbReference type="ChEBI" id="CHEBI:13193"/>
        <dbReference type="ChEBI" id="CHEBI:17499"/>
        <dbReference type="ChEBI" id="CHEBI:57306"/>
        <dbReference type="ChEBI" id="CHEBI:57307"/>
    </reaction>
</comment>
<keyword evidence="11 14" id="KW-0408">Iron</keyword>
<evidence type="ECO:0000256" key="3">
    <source>
        <dbReference type="ARBA" id="ARBA00006501"/>
    </source>
</evidence>
<comment type="subunit">
    <text evidence="14">Homodimer.</text>
</comment>
<dbReference type="GO" id="GO:0046872">
    <property type="term" value="F:metal ion binding"/>
    <property type="evidence" value="ECO:0007669"/>
    <property type="project" value="UniProtKB-UniRule"/>
</dbReference>
<dbReference type="STRING" id="1855383.SAMN05216548_105170"/>
<name>A0A1H9GWJ7_9HYPH</name>
<evidence type="ECO:0000256" key="11">
    <source>
        <dbReference type="ARBA" id="ARBA00023004"/>
    </source>
</evidence>
<comment type="similarity">
    <text evidence="3 14 15">Belongs to the HemJ family.</text>
</comment>
<evidence type="ECO:0000256" key="10">
    <source>
        <dbReference type="ARBA" id="ARBA00023002"/>
    </source>
</evidence>
<evidence type="ECO:0000256" key="2">
    <source>
        <dbReference type="ARBA" id="ARBA00005073"/>
    </source>
</evidence>
<dbReference type="HAMAP" id="MF_02239">
    <property type="entry name" value="HemJ"/>
    <property type="match status" value="1"/>
</dbReference>
<keyword evidence="5 14" id="KW-1003">Cell membrane</keyword>
<gene>
    <name evidence="16" type="ORF">SAMN05216548_105170</name>
</gene>
<keyword evidence="17" id="KW-1185">Reference proteome</keyword>
<feature type="transmembrane region" description="Helical" evidence="14">
    <location>
        <begin position="49"/>
        <end position="68"/>
    </location>
</feature>
<dbReference type="GO" id="GO:0006782">
    <property type="term" value="P:protoporphyrinogen IX biosynthetic process"/>
    <property type="evidence" value="ECO:0007669"/>
    <property type="project" value="UniProtKB-UniRule"/>
</dbReference>
<evidence type="ECO:0000256" key="8">
    <source>
        <dbReference type="ARBA" id="ARBA00022723"/>
    </source>
</evidence>
<dbReference type="EC" id="1.3.99.-" evidence="14 15"/>
<dbReference type="InterPro" id="IPR005265">
    <property type="entry name" value="HemJ-like"/>
</dbReference>
<dbReference type="NCBIfam" id="TIGR00701">
    <property type="entry name" value="protoporphyrinogen oxidase HemJ"/>
    <property type="match status" value="1"/>
</dbReference>
<evidence type="ECO:0000256" key="6">
    <source>
        <dbReference type="ARBA" id="ARBA00022617"/>
    </source>
</evidence>
<evidence type="ECO:0000256" key="1">
    <source>
        <dbReference type="ARBA" id="ARBA00004651"/>
    </source>
</evidence>
<comment type="cofactor">
    <cofactor evidence="14 15">
        <name>heme b</name>
        <dbReference type="ChEBI" id="CHEBI:60344"/>
    </cofactor>
    <text evidence="14 15">Binds 1 heme b (iron(II)-protoporphyrin IX) group per subunit.</text>
</comment>
<evidence type="ECO:0000256" key="13">
    <source>
        <dbReference type="ARBA" id="ARBA00048390"/>
    </source>
</evidence>
<feature type="transmembrane region" description="Helical" evidence="14">
    <location>
        <begin position="6"/>
        <end position="28"/>
    </location>
</feature>
<sequence length="139" mass="15864">MLTVKALHIISLVAWMAALFYLPRLMVYHADVPPGSPQSETFKVMERRLLKAIANPAMIATWIFGITLATMEHAWPEHWLHAKLLCVVILSAVHMGLARWVRLFGADRNPHSARFYRIVNEIPTLLLVIIVFLVVLKPF</sequence>
<keyword evidence="7 14" id="KW-0812">Transmembrane</keyword>
<feature type="binding site" description="axial binding residue" evidence="14">
    <location>
        <position position="83"/>
    </location>
    <ligand>
        <name>heme</name>
        <dbReference type="ChEBI" id="CHEBI:30413"/>
    </ligand>
    <ligandPart>
        <name>Fe</name>
        <dbReference type="ChEBI" id="CHEBI:18248"/>
    </ligandPart>
</feature>
<dbReference type="EMBL" id="FOFG01000005">
    <property type="protein sequence ID" value="SEQ54373.1"/>
    <property type="molecule type" value="Genomic_DNA"/>
</dbReference>